<evidence type="ECO:0000256" key="1">
    <source>
        <dbReference type="SAM" id="MobiDB-lite"/>
    </source>
</evidence>
<proteinExistence type="predicted"/>
<accession>A0ABV3WSX6</accession>
<dbReference type="RefSeq" id="WP_368802885.1">
    <property type="nucleotide sequence ID" value="NZ_JAZHFV010000003.1"/>
</dbReference>
<feature type="region of interest" description="Disordered" evidence="1">
    <location>
        <begin position="27"/>
        <end position="54"/>
    </location>
</feature>
<feature type="compositionally biased region" description="Low complexity" evidence="1">
    <location>
        <begin position="40"/>
        <end position="53"/>
    </location>
</feature>
<dbReference type="InterPro" id="IPR025433">
    <property type="entry name" value="DUF4168"/>
</dbReference>
<protein>
    <submittedName>
        <fullName evidence="4">DUF4168 domain-containing protein</fullName>
    </submittedName>
</protein>
<organism evidence="4 5">
    <name type="scientific">Neoaquamicrobium sediminum</name>
    <dbReference type="NCBI Taxonomy" id="1849104"/>
    <lineage>
        <taxon>Bacteria</taxon>
        <taxon>Pseudomonadati</taxon>
        <taxon>Pseudomonadota</taxon>
        <taxon>Alphaproteobacteria</taxon>
        <taxon>Hyphomicrobiales</taxon>
        <taxon>Phyllobacteriaceae</taxon>
        <taxon>Neoaquamicrobium</taxon>
    </lineage>
</organism>
<reference evidence="4 5" key="1">
    <citation type="submission" date="2024-01" db="EMBL/GenBank/DDBJ databases">
        <title>New evidence supports the origin of RcGTA from prophage.</title>
        <authorList>
            <person name="Xu Y."/>
            <person name="Liu B."/>
            <person name="Chen F."/>
        </authorList>
    </citation>
    <scope>NUCLEOTIDE SEQUENCE [LARGE SCALE GENOMIC DNA]</scope>
    <source>
        <strain evidence="4 5">CBW1107-2</strain>
    </source>
</reference>
<dbReference type="EMBL" id="JAZHFV010000003">
    <property type="protein sequence ID" value="MEX4007772.1"/>
    <property type="molecule type" value="Genomic_DNA"/>
</dbReference>
<feature type="signal peptide" evidence="2">
    <location>
        <begin position="1"/>
        <end position="23"/>
    </location>
</feature>
<evidence type="ECO:0000313" key="5">
    <source>
        <dbReference type="Proteomes" id="UP001559025"/>
    </source>
</evidence>
<feature type="domain" description="DUF4168" evidence="3">
    <location>
        <begin position="56"/>
        <end position="132"/>
    </location>
</feature>
<sequence>MSLNRILLSGLSALAIVTGTVLGAANAQDAAPQTPPPAEAAPQPEAPAAAAPAMDETKLKSFAVAFLEVTKVTESYKPQIEAAGTTEDQQRLQQEAGEKMVEAVNNADGISVEEYNTIIQAAQTNPDLAQQINGHITEAAGAQQPAQ</sequence>
<dbReference type="Pfam" id="PF13767">
    <property type="entry name" value="DUF4168"/>
    <property type="match status" value="1"/>
</dbReference>
<comment type="caution">
    <text evidence="4">The sequence shown here is derived from an EMBL/GenBank/DDBJ whole genome shotgun (WGS) entry which is preliminary data.</text>
</comment>
<evidence type="ECO:0000259" key="3">
    <source>
        <dbReference type="Pfam" id="PF13767"/>
    </source>
</evidence>
<dbReference type="Proteomes" id="UP001559025">
    <property type="component" value="Unassembled WGS sequence"/>
</dbReference>
<keyword evidence="5" id="KW-1185">Reference proteome</keyword>
<feature type="chain" id="PRO_5045965264" evidence="2">
    <location>
        <begin position="24"/>
        <end position="147"/>
    </location>
</feature>
<name>A0ABV3WSX6_9HYPH</name>
<evidence type="ECO:0000256" key="2">
    <source>
        <dbReference type="SAM" id="SignalP"/>
    </source>
</evidence>
<keyword evidence="2" id="KW-0732">Signal</keyword>
<evidence type="ECO:0000313" key="4">
    <source>
        <dbReference type="EMBL" id="MEX4007772.1"/>
    </source>
</evidence>
<gene>
    <name evidence="4" type="ORF">V1479_10690</name>
</gene>